<comment type="caution">
    <text evidence="2">The sequence shown here is derived from an EMBL/GenBank/DDBJ whole genome shotgun (WGS) entry which is preliminary data.</text>
</comment>
<protein>
    <submittedName>
        <fullName evidence="2">Uncharacterized protein</fullName>
    </submittedName>
</protein>
<dbReference type="AlphaFoldDB" id="A0A8K0IVN3"/>
<dbReference type="EMBL" id="CM017885">
    <property type="protein sequence ID" value="KAG1368527.1"/>
    <property type="molecule type" value="Genomic_DNA"/>
</dbReference>
<dbReference type="Proteomes" id="UP000797356">
    <property type="component" value="Chromosome 14"/>
</dbReference>
<evidence type="ECO:0000313" key="2">
    <source>
        <dbReference type="EMBL" id="KAG1368527.1"/>
    </source>
</evidence>
<keyword evidence="3" id="KW-1185">Reference proteome</keyword>
<sequence length="140" mass="15693">MRGIGLKKEHLGIPIVLRKNGEQKFFRRRFHNEAEMKFGRVHDLPPQARPNSPSSSPSRKPHRRSHKEGGMKFGRVRDLPGASKAELSLELAIKEAPQKVSQGGGTKFGRVRDLPTQARPNSPLSSPSRKPRQKGMKSSR</sequence>
<evidence type="ECO:0000256" key="1">
    <source>
        <dbReference type="SAM" id="MobiDB-lite"/>
    </source>
</evidence>
<feature type="compositionally biased region" description="Basic and acidic residues" evidence="1">
    <location>
        <begin position="67"/>
        <end position="78"/>
    </location>
</feature>
<proteinExistence type="predicted"/>
<name>A0A8K0IVN3_COCNU</name>
<reference evidence="2" key="2">
    <citation type="submission" date="2019-07" db="EMBL/GenBank/DDBJ databases">
        <authorList>
            <person name="Yang Y."/>
            <person name="Bocs S."/>
            <person name="Baudouin L."/>
        </authorList>
    </citation>
    <scope>NUCLEOTIDE SEQUENCE</scope>
    <source>
        <tissue evidence="2">Spear leaf of Hainan Tall coconut</tissue>
    </source>
</reference>
<feature type="compositionally biased region" description="Basic residues" evidence="1">
    <location>
        <begin position="129"/>
        <end position="140"/>
    </location>
</feature>
<accession>A0A8K0IVN3</accession>
<feature type="compositionally biased region" description="Polar residues" evidence="1">
    <location>
        <begin position="118"/>
        <end position="128"/>
    </location>
</feature>
<feature type="region of interest" description="Disordered" evidence="1">
    <location>
        <begin position="94"/>
        <end position="140"/>
    </location>
</feature>
<organism evidence="2 3">
    <name type="scientific">Cocos nucifera</name>
    <name type="common">Coconut palm</name>
    <dbReference type="NCBI Taxonomy" id="13894"/>
    <lineage>
        <taxon>Eukaryota</taxon>
        <taxon>Viridiplantae</taxon>
        <taxon>Streptophyta</taxon>
        <taxon>Embryophyta</taxon>
        <taxon>Tracheophyta</taxon>
        <taxon>Spermatophyta</taxon>
        <taxon>Magnoliopsida</taxon>
        <taxon>Liliopsida</taxon>
        <taxon>Arecaceae</taxon>
        <taxon>Arecoideae</taxon>
        <taxon>Cocoseae</taxon>
        <taxon>Attaleinae</taxon>
        <taxon>Cocos</taxon>
    </lineage>
</organism>
<evidence type="ECO:0000313" key="3">
    <source>
        <dbReference type="Proteomes" id="UP000797356"/>
    </source>
</evidence>
<gene>
    <name evidence="2" type="ORF">COCNU_14G009950</name>
</gene>
<feature type="region of interest" description="Disordered" evidence="1">
    <location>
        <begin position="37"/>
        <end position="80"/>
    </location>
</feature>
<reference evidence="2" key="1">
    <citation type="journal article" date="2017" name="Gigascience">
        <title>The genome draft of coconut (Cocos nucifera).</title>
        <authorList>
            <person name="Xiao Y."/>
            <person name="Xu P."/>
            <person name="Fan H."/>
            <person name="Baudouin L."/>
            <person name="Xia W."/>
            <person name="Bocs S."/>
            <person name="Xu J."/>
            <person name="Li Q."/>
            <person name="Guo A."/>
            <person name="Zhou L."/>
            <person name="Li J."/>
            <person name="Wu Y."/>
            <person name="Ma Z."/>
            <person name="Armero A."/>
            <person name="Issali A.E."/>
            <person name="Liu N."/>
            <person name="Peng M."/>
            <person name="Yang Y."/>
        </authorList>
    </citation>
    <scope>NUCLEOTIDE SEQUENCE</scope>
    <source>
        <tissue evidence="2">Spear leaf of Hainan Tall coconut</tissue>
    </source>
</reference>
<feature type="compositionally biased region" description="Low complexity" evidence="1">
    <location>
        <begin position="45"/>
        <end position="58"/>
    </location>
</feature>